<dbReference type="EMBL" id="SMRT01000022">
    <property type="protein sequence ID" value="TDF92160.1"/>
    <property type="molecule type" value="Genomic_DNA"/>
</dbReference>
<comment type="caution">
    <text evidence="1">The sequence shown here is derived from an EMBL/GenBank/DDBJ whole genome shotgun (WGS) entry which is preliminary data.</text>
</comment>
<dbReference type="RefSeq" id="WP_133235474.1">
    <property type="nucleotide sequence ID" value="NZ_SMRT01000022.1"/>
</dbReference>
<dbReference type="AlphaFoldDB" id="A0A4R5KDI7"/>
<dbReference type="Pfam" id="PF10934">
    <property type="entry name" value="Sheath_initiator"/>
    <property type="match status" value="1"/>
</dbReference>
<protein>
    <submittedName>
        <fullName evidence="1">DUF2634 domain-containing protein</fullName>
    </submittedName>
</protein>
<evidence type="ECO:0000313" key="2">
    <source>
        <dbReference type="Proteomes" id="UP000295636"/>
    </source>
</evidence>
<dbReference type="InterPro" id="IPR020288">
    <property type="entry name" value="Sheath_initiator"/>
</dbReference>
<reference evidence="1 2" key="1">
    <citation type="submission" date="2019-03" db="EMBL/GenBank/DDBJ databases">
        <title>This is whole genome sequence of Paenibacillus sp MS74 strain.</title>
        <authorList>
            <person name="Trinh H.N."/>
        </authorList>
    </citation>
    <scope>NUCLEOTIDE SEQUENCE [LARGE SCALE GENOMIC DNA]</scope>
    <source>
        <strain evidence="1 2">MS74</strain>
    </source>
</reference>
<gene>
    <name evidence="1" type="ORF">E1757_30665</name>
</gene>
<name>A0A4R5KDI7_9BACL</name>
<evidence type="ECO:0000313" key="1">
    <source>
        <dbReference type="EMBL" id="TDF92160.1"/>
    </source>
</evidence>
<sequence length="119" mass="13615">MQSFKLVDGDLVLEHGELQMIDGADELAQCVKSALGTNKGEWFMQPELGIKFRAFEGKQWNEEEMREQIRQGLFQETRIQTVDTIHFDYDLPNRAMKVHFTATAKDGATIESEVTRHVG</sequence>
<dbReference type="Gene3D" id="3.10.450.40">
    <property type="match status" value="1"/>
</dbReference>
<dbReference type="Proteomes" id="UP000295636">
    <property type="component" value="Unassembled WGS sequence"/>
</dbReference>
<dbReference type="SUPFAM" id="SSF160719">
    <property type="entry name" value="gpW/gp25-like"/>
    <property type="match status" value="1"/>
</dbReference>
<organism evidence="1 2">
    <name type="scientific">Paenibacillus piri</name>
    <dbReference type="NCBI Taxonomy" id="2547395"/>
    <lineage>
        <taxon>Bacteria</taxon>
        <taxon>Bacillati</taxon>
        <taxon>Bacillota</taxon>
        <taxon>Bacilli</taxon>
        <taxon>Bacillales</taxon>
        <taxon>Paenibacillaceae</taxon>
        <taxon>Paenibacillus</taxon>
    </lineage>
</organism>
<keyword evidence="2" id="KW-1185">Reference proteome</keyword>
<dbReference type="OrthoDB" id="2088193at2"/>
<proteinExistence type="predicted"/>
<accession>A0A4R5KDI7</accession>